<protein>
    <submittedName>
        <fullName evidence="1">Uncharacterized protein</fullName>
    </submittedName>
</protein>
<dbReference type="AlphaFoldDB" id="A0AAQ4FJM2"/>
<evidence type="ECO:0000313" key="1">
    <source>
        <dbReference type="EMBL" id="KAK8786891.1"/>
    </source>
</evidence>
<evidence type="ECO:0000313" key="2">
    <source>
        <dbReference type="Proteomes" id="UP001321473"/>
    </source>
</evidence>
<dbReference type="Proteomes" id="UP001321473">
    <property type="component" value="Unassembled WGS sequence"/>
</dbReference>
<accession>A0AAQ4FJM2</accession>
<sequence>MEHYMSHNYGLKSPARQQAVTTALAIHGVVFAAWAPKVVDIAVCASLILVSVPLPETFKAPLPDTLHEIKQARWHFFCRNQSSPSRQRDRRRCSTNRR</sequence>
<comment type="caution">
    <text evidence="1">The sequence shown here is derived from an EMBL/GenBank/DDBJ whole genome shotgun (WGS) entry which is preliminary data.</text>
</comment>
<keyword evidence="2" id="KW-1185">Reference proteome</keyword>
<dbReference type="EMBL" id="JARKHS020002313">
    <property type="protein sequence ID" value="KAK8786891.1"/>
    <property type="molecule type" value="Genomic_DNA"/>
</dbReference>
<organism evidence="1 2">
    <name type="scientific">Amblyomma americanum</name>
    <name type="common">Lone star tick</name>
    <dbReference type="NCBI Taxonomy" id="6943"/>
    <lineage>
        <taxon>Eukaryota</taxon>
        <taxon>Metazoa</taxon>
        <taxon>Ecdysozoa</taxon>
        <taxon>Arthropoda</taxon>
        <taxon>Chelicerata</taxon>
        <taxon>Arachnida</taxon>
        <taxon>Acari</taxon>
        <taxon>Parasitiformes</taxon>
        <taxon>Ixodida</taxon>
        <taxon>Ixodoidea</taxon>
        <taxon>Ixodidae</taxon>
        <taxon>Amblyomminae</taxon>
        <taxon>Amblyomma</taxon>
    </lineage>
</organism>
<reference evidence="1 2" key="1">
    <citation type="journal article" date="2023" name="Arcadia Sci">
        <title>De novo assembly of a long-read Amblyomma americanum tick genome.</title>
        <authorList>
            <person name="Chou S."/>
            <person name="Poskanzer K.E."/>
            <person name="Rollins M."/>
            <person name="Thuy-Boun P.S."/>
        </authorList>
    </citation>
    <scope>NUCLEOTIDE SEQUENCE [LARGE SCALE GENOMIC DNA]</scope>
    <source>
        <strain evidence="1">F_SG_1</strain>
        <tissue evidence="1">Salivary glands</tissue>
    </source>
</reference>
<proteinExistence type="predicted"/>
<name>A0AAQ4FJM2_AMBAM</name>
<gene>
    <name evidence="1" type="ORF">V5799_023339</name>
</gene>